<dbReference type="AlphaFoldDB" id="A0A8S0Q3U2"/>
<protein>
    <submittedName>
        <fullName evidence="1">Uncharacterized protein</fullName>
    </submittedName>
</protein>
<accession>A0A8S0Q3U2</accession>
<proteinExistence type="predicted"/>
<reference evidence="1 2" key="1">
    <citation type="submission" date="2019-12" db="EMBL/GenBank/DDBJ databases">
        <authorList>
            <person name="Alioto T."/>
            <person name="Alioto T."/>
            <person name="Gomez Garrido J."/>
        </authorList>
    </citation>
    <scope>NUCLEOTIDE SEQUENCE [LARGE SCALE GENOMIC DNA]</scope>
</reference>
<evidence type="ECO:0000313" key="2">
    <source>
        <dbReference type="Proteomes" id="UP000594638"/>
    </source>
</evidence>
<evidence type="ECO:0000313" key="1">
    <source>
        <dbReference type="EMBL" id="CAA2962329.1"/>
    </source>
</evidence>
<comment type="caution">
    <text evidence="1">The sequence shown here is derived from an EMBL/GenBank/DDBJ whole genome shotgun (WGS) entry which is preliminary data.</text>
</comment>
<dbReference type="EMBL" id="CACTIH010000877">
    <property type="protein sequence ID" value="CAA2962329.1"/>
    <property type="molecule type" value="Genomic_DNA"/>
</dbReference>
<feature type="non-terminal residue" evidence="1">
    <location>
        <position position="1"/>
    </location>
</feature>
<feature type="non-terminal residue" evidence="1">
    <location>
        <position position="80"/>
    </location>
</feature>
<dbReference type="Proteomes" id="UP000594638">
    <property type="component" value="Unassembled WGS sequence"/>
</dbReference>
<gene>
    <name evidence="1" type="ORF">OLEA9_A106036</name>
</gene>
<sequence>FLRKKQCSVRSSCTKPEVDIEAADRTRTEPLTAKTENWWATESCRLMMMVEVRRQLPASLMIQFMERIKLLVIVGNMSMT</sequence>
<name>A0A8S0Q3U2_OLEEU</name>
<organism evidence="1 2">
    <name type="scientific">Olea europaea subsp. europaea</name>
    <dbReference type="NCBI Taxonomy" id="158383"/>
    <lineage>
        <taxon>Eukaryota</taxon>
        <taxon>Viridiplantae</taxon>
        <taxon>Streptophyta</taxon>
        <taxon>Embryophyta</taxon>
        <taxon>Tracheophyta</taxon>
        <taxon>Spermatophyta</taxon>
        <taxon>Magnoliopsida</taxon>
        <taxon>eudicotyledons</taxon>
        <taxon>Gunneridae</taxon>
        <taxon>Pentapetalae</taxon>
        <taxon>asterids</taxon>
        <taxon>lamiids</taxon>
        <taxon>Lamiales</taxon>
        <taxon>Oleaceae</taxon>
        <taxon>Oleeae</taxon>
        <taxon>Olea</taxon>
    </lineage>
</organism>
<keyword evidence="2" id="KW-1185">Reference proteome</keyword>